<organism evidence="1 2">
    <name type="scientific">Zizania palustris</name>
    <name type="common">Northern wild rice</name>
    <dbReference type="NCBI Taxonomy" id="103762"/>
    <lineage>
        <taxon>Eukaryota</taxon>
        <taxon>Viridiplantae</taxon>
        <taxon>Streptophyta</taxon>
        <taxon>Embryophyta</taxon>
        <taxon>Tracheophyta</taxon>
        <taxon>Spermatophyta</taxon>
        <taxon>Magnoliopsida</taxon>
        <taxon>Liliopsida</taxon>
        <taxon>Poales</taxon>
        <taxon>Poaceae</taxon>
        <taxon>BOP clade</taxon>
        <taxon>Oryzoideae</taxon>
        <taxon>Oryzeae</taxon>
        <taxon>Zizaniinae</taxon>
        <taxon>Zizania</taxon>
    </lineage>
</organism>
<comment type="caution">
    <text evidence="1">The sequence shown here is derived from an EMBL/GenBank/DDBJ whole genome shotgun (WGS) entry which is preliminary data.</text>
</comment>
<reference evidence="1" key="2">
    <citation type="submission" date="2021-02" db="EMBL/GenBank/DDBJ databases">
        <authorList>
            <person name="Kimball J.A."/>
            <person name="Haas M.W."/>
            <person name="Macchietto M."/>
            <person name="Kono T."/>
            <person name="Duquette J."/>
            <person name="Shao M."/>
        </authorList>
    </citation>
    <scope>NUCLEOTIDE SEQUENCE</scope>
    <source>
        <tissue evidence="1">Fresh leaf tissue</tissue>
    </source>
</reference>
<reference evidence="1" key="1">
    <citation type="journal article" date="2021" name="bioRxiv">
        <title>Whole Genome Assembly and Annotation of Northern Wild Rice, Zizania palustris L., Supports a Whole Genome Duplication in the Zizania Genus.</title>
        <authorList>
            <person name="Haas M."/>
            <person name="Kono T."/>
            <person name="Macchietto M."/>
            <person name="Millas R."/>
            <person name="McGilp L."/>
            <person name="Shao M."/>
            <person name="Duquette J."/>
            <person name="Hirsch C.N."/>
            <person name="Kimball J."/>
        </authorList>
    </citation>
    <scope>NUCLEOTIDE SEQUENCE</scope>
    <source>
        <tissue evidence="1">Fresh leaf tissue</tissue>
    </source>
</reference>
<gene>
    <name evidence="1" type="ORF">GUJ93_ZPchr0010g7379</name>
</gene>
<dbReference type="EMBL" id="JAAALK010000082">
    <property type="protein sequence ID" value="KAG8086011.1"/>
    <property type="molecule type" value="Genomic_DNA"/>
</dbReference>
<evidence type="ECO:0000313" key="2">
    <source>
        <dbReference type="Proteomes" id="UP000729402"/>
    </source>
</evidence>
<sequence>MYCVIHPWSWLDGFRDALQRGPPVPVVAVNHLAGIDDTGQHHVAVSAAPAGCQQLLQLPLADPDPHLDARPLLPLHLQLQLRRHHLAVVGVARRRGAVAHLSCCPVNGDRSCGFRRSRRPLARDVFVAPEKSTRMVREGGCVVRAAELARCNTVQF</sequence>
<evidence type="ECO:0000313" key="1">
    <source>
        <dbReference type="EMBL" id="KAG8086011.1"/>
    </source>
</evidence>
<dbReference type="Proteomes" id="UP000729402">
    <property type="component" value="Unassembled WGS sequence"/>
</dbReference>
<protein>
    <submittedName>
        <fullName evidence="1">Uncharacterized protein</fullName>
    </submittedName>
</protein>
<accession>A0A8J5WA47</accession>
<dbReference type="AlphaFoldDB" id="A0A8J5WA47"/>
<proteinExistence type="predicted"/>
<name>A0A8J5WA47_ZIZPA</name>
<keyword evidence="2" id="KW-1185">Reference proteome</keyword>